<evidence type="ECO:0000256" key="1">
    <source>
        <dbReference type="SAM" id="Coils"/>
    </source>
</evidence>
<gene>
    <name evidence="2" type="ORF">SAMN04488087_2343</name>
</gene>
<dbReference type="RefSeq" id="WP_072716158.1">
    <property type="nucleotide sequence ID" value="NZ_FRAU01000009.1"/>
</dbReference>
<evidence type="ECO:0000313" key="3">
    <source>
        <dbReference type="Proteomes" id="UP000185812"/>
    </source>
</evidence>
<name>A0A1M6WM24_9BACT</name>
<keyword evidence="3" id="KW-1185">Reference proteome</keyword>
<accession>A0A1M6WM24</accession>
<protein>
    <submittedName>
        <fullName evidence="2">Uncharacterized protein</fullName>
    </submittedName>
</protein>
<sequence>MERPNERMAQAFRQLSNQLNELSKRLRVVSERMGWIAYRHFNCPLGESDMACRIWVRFRQYTTRN</sequence>
<feature type="coiled-coil region" evidence="1">
    <location>
        <begin position="5"/>
        <end position="32"/>
    </location>
</feature>
<dbReference type="Proteomes" id="UP000185812">
    <property type="component" value="Unassembled WGS sequence"/>
</dbReference>
<evidence type="ECO:0000313" key="2">
    <source>
        <dbReference type="EMBL" id="SHK94575.1"/>
    </source>
</evidence>
<dbReference type="AlphaFoldDB" id="A0A1M6WM24"/>
<proteinExistence type="predicted"/>
<dbReference type="OrthoDB" id="9867297at2"/>
<dbReference type="EMBL" id="FRAU01000009">
    <property type="protein sequence ID" value="SHK94575.1"/>
    <property type="molecule type" value="Genomic_DNA"/>
</dbReference>
<keyword evidence="1" id="KW-0175">Coiled coil</keyword>
<reference evidence="3" key="1">
    <citation type="submission" date="2016-11" db="EMBL/GenBank/DDBJ databases">
        <authorList>
            <person name="Varghese N."/>
            <person name="Submissions S."/>
        </authorList>
    </citation>
    <scope>NUCLEOTIDE SEQUENCE [LARGE SCALE GENOMIC DNA]</scope>
    <source>
        <strain evidence="3">DSM 22212</strain>
    </source>
</reference>
<organism evidence="2 3">
    <name type="scientific">Rhodothermus profundi</name>
    <dbReference type="NCBI Taxonomy" id="633813"/>
    <lineage>
        <taxon>Bacteria</taxon>
        <taxon>Pseudomonadati</taxon>
        <taxon>Rhodothermota</taxon>
        <taxon>Rhodothermia</taxon>
        <taxon>Rhodothermales</taxon>
        <taxon>Rhodothermaceae</taxon>
        <taxon>Rhodothermus</taxon>
    </lineage>
</organism>